<gene>
    <name evidence="1" type="ORF">SAMN05421663_101478</name>
</gene>
<dbReference type="AlphaFoldDB" id="A0A1G6J4M9"/>
<proteinExistence type="predicted"/>
<sequence>MIFRKSKTSDIKSIMKIIRQAQEFFKNQERSMAKWLSK</sequence>
<reference evidence="2" key="1">
    <citation type="submission" date="2016-10" db="EMBL/GenBank/DDBJ databases">
        <authorList>
            <person name="Varghese N."/>
            <person name="Submissions S."/>
        </authorList>
    </citation>
    <scope>NUCLEOTIDE SEQUENCE [LARGE SCALE GENOMIC DNA]</scope>
    <source>
        <strain evidence="2">DSM 21620</strain>
    </source>
</reference>
<name>A0A1G6J4M9_9BACI</name>
<protein>
    <submittedName>
        <fullName evidence="1">Uncharacterized protein</fullName>
    </submittedName>
</protein>
<dbReference type="EMBL" id="FMZB01000001">
    <property type="protein sequence ID" value="SDC13772.1"/>
    <property type="molecule type" value="Genomic_DNA"/>
</dbReference>
<accession>A0A1G6J4M9</accession>
<keyword evidence="2" id="KW-1185">Reference proteome</keyword>
<evidence type="ECO:0000313" key="2">
    <source>
        <dbReference type="Proteomes" id="UP000198666"/>
    </source>
</evidence>
<organism evidence="1 2">
    <name type="scientific">Terribacillus halophilus</name>
    <dbReference type="NCBI Taxonomy" id="361279"/>
    <lineage>
        <taxon>Bacteria</taxon>
        <taxon>Bacillati</taxon>
        <taxon>Bacillota</taxon>
        <taxon>Bacilli</taxon>
        <taxon>Bacillales</taxon>
        <taxon>Bacillaceae</taxon>
        <taxon>Terribacillus</taxon>
    </lineage>
</organism>
<dbReference type="STRING" id="361279.SAMN05421663_101478"/>
<evidence type="ECO:0000313" key="1">
    <source>
        <dbReference type="EMBL" id="SDC13772.1"/>
    </source>
</evidence>
<dbReference type="Proteomes" id="UP000198666">
    <property type="component" value="Unassembled WGS sequence"/>
</dbReference>